<dbReference type="Proteomes" id="UP000076584">
    <property type="component" value="Unassembled WGS sequence"/>
</dbReference>
<protein>
    <submittedName>
        <fullName evidence="1">Uncharacterized protein</fullName>
    </submittedName>
</protein>
<gene>
    <name evidence="1" type="ORF">CI238_08930</name>
</gene>
<name>A0A161VR10_COLIC</name>
<keyword evidence="2" id="KW-1185">Reference proteome</keyword>
<comment type="caution">
    <text evidence="1">The sequence shown here is derived from an EMBL/GenBank/DDBJ whole genome shotgun (WGS) entry which is preliminary data.</text>
</comment>
<accession>A0A161VR10</accession>
<sequence>MKATLILTTLLGAAIASPVAVANVDANEAERRDLEPRLLSGISIATLIPNGGALTNLNLPALPTQAVTRANIVETLADILRGVLSAILNIREGLPGNLTLPAVPAVPNLPAPGVITDAITLDQLTALVAALQVQVKNATAITQNLPNGLNLLQLQQISVIISEIQTQVTSLTAALTAIPSLPGGIPGANLPGLGGLSDLTTALAPVLSVLSGLLGPLLFGLLSVLSGGLLSSLPGGR</sequence>
<dbReference type="EMBL" id="LFIW01002048">
    <property type="protein sequence ID" value="KZL79614.1"/>
    <property type="molecule type" value="Genomic_DNA"/>
</dbReference>
<proteinExistence type="predicted"/>
<reference evidence="1 2" key="1">
    <citation type="submission" date="2015-06" db="EMBL/GenBank/DDBJ databases">
        <title>Survival trade-offs in plant roots during colonization by closely related pathogenic and mutualistic fungi.</title>
        <authorList>
            <person name="Hacquard S."/>
            <person name="Kracher B."/>
            <person name="Hiruma K."/>
            <person name="Weinman A."/>
            <person name="Muench P."/>
            <person name="Garrido Oter R."/>
            <person name="Ver Loren van Themaat E."/>
            <person name="Dallerey J.-F."/>
            <person name="Damm U."/>
            <person name="Henrissat B."/>
            <person name="Lespinet O."/>
            <person name="Thon M."/>
            <person name="Kemen E."/>
            <person name="McHardy A.C."/>
            <person name="Schulze-Lefert P."/>
            <person name="O'Connell R.J."/>
        </authorList>
    </citation>
    <scope>NUCLEOTIDE SEQUENCE [LARGE SCALE GENOMIC DNA]</scope>
    <source>
        <strain evidence="1 2">MAFF 238704</strain>
    </source>
</reference>
<dbReference type="OrthoDB" id="4849350at2759"/>
<organism evidence="1 2">
    <name type="scientific">Colletotrichum incanum</name>
    <name type="common">Soybean anthracnose fungus</name>
    <dbReference type="NCBI Taxonomy" id="1573173"/>
    <lineage>
        <taxon>Eukaryota</taxon>
        <taxon>Fungi</taxon>
        <taxon>Dikarya</taxon>
        <taxon>Ascomycota</taxon>
        <taxon>Pezizomycotina</taxon>
        <taxon>Sordariomycetes</taxon>
        <taxon>Hypocreomycetidae</taxon>
        <taxon>Glomerellales</taxon>
        <taxon>Glomerellaceae</taxon>
        <taxon>Colletotrichum</taxon>
        <taxon>Colletotrichum spaethianum species complex</taxon>
    </lineage>
</organism>
<evidence type="ECO:0000313" key="1">
    <source>
        <dbReference type="EMBL" id="KZL79614.1"/>
    </source>
</evidence>
<dbReference type="AlphaFoldDB" id="A0A161VR10"/>
<evidence type="ECO:0000313" key="2">
    <source>
        <dbReference type="Proteomes" id="UP000076584"/>
    </source>
</evidence>